<proteinExistence type="predicted"/>
<protein>
    <submittedName>
        <fullName evidence="1">Alkaline phosphatase</fullName>
        <ecNumber evidence="1">3.1.3.1</ecNumber>
    </submittedName>
</protein>
<keyword evidence="1" id="KW-0378">Hydrolase</keyword>
<dbReference type="GO" id="GO:0004035">
    <property type="term" value="F:alkaline phosphatase activity"/>
    <property type="evidence" value="ECO:0007669"/>
    <property type="project" value="UniProtKB-EC"/>
</dbReference>
<organism evidence="1">
    <name type="scientific">hydrothermal vent metagenome</name>
    <dbReference type="NCBI Taxonomy" id="652676"/>
    <lineage>
        <taxon>unclassified sequences</taxon>
        <taxon>metagenomes</taxon>
        <taxon>ecological metagenomes</taxon>
    </lineage>
</organism>
<dbReference type="AlphaFoldDB" id="A0A3B0VYZ8"/>
<evidence type="ECO:0000313" key="1">
    <source>
        <dbReference type="EMBL" id="VAW36594.1"/>
    </source>
</evidence>
<dbReference type="EMBL" id="UOEY01000025">
    <property type="protein sequence ID" value="VAW36594.1"/>
    <property type="molecule type" value="Genomic_DNA"/>
</dbReference>
<dbReference type="EC" id="3.1.3.1" evidence="1"/>
<reference evidence="1" key="1">
    <citation type="submission" date="2018-06" db="EMBL/GenBank/DDBJ databases">
        <authorList>
            <person name="Zhirakovskaya E."/>
        </authorList>
    </citation>
    <scope>NUCLEOTIDE SEQUENCE</scope>
</reference>
<sequence>MTVGPCAAKPLSFDASWRADISGRDTGSDNIRRYVQRYYLQWYPRISKAIRLNAAMDYNQSRVTGRGTRETISPSLDLNVNNDLFRARLSGYVNSSHGAGSTSLLTRSWETSLASAWDYRWWPALQVRTGGSRVDDGVAVHLINSSRNWRELLASWNYNQKLKLNYNYFKSLNTDDVGRSETDQVRHFGRLDYQDRFWHNRVMFNFSQQIDRTNTDFAARTGKGGTALVPVPVSQALAGDDATPETGTLPSVPALIDGDTSTAAVSISFGKPVNLAIMTNLQPVDTIYVYTTKDDALLTADTSSLRWDLYSSDDGTTWKKEITNAGTVFNKDEFRFEVNAGGVKGVYLKLVVTGWPAALDVQVSELAAYQRLGGEHGYVSSRQRTTNYKTDLGLGINPTADTRFAYTLSWNKNDSNQGNDRDRLDQSAVFKWLYNRYFQPSLTVNNTIENNSESADRESRNYGLTIFSRPLNTLESSLGLTRYENYEDGQRLSTNHTINWLNSATLYPGLTSNLDLYLNFNTNEKTNQSSHYLGASLRMTSRMRDNLVVDLVTDYNAADVGSIGTTSSGRRSAGSTSIQANYRPSDMLAFLFQGNLGYGDGGGGRSSMLFDSQLSVLRTSKTHVTLGYRLNAIPAETINSFNFKWSWNLSDYLTLDTNANYSMMEEGDSWNLNARLNASF</sequence>
<dbReference type="Gene3D" id="2.60.120.260">
    <property type="entry name" value="Galactose-binding domain-like"/>
    <property type="match status" value="1"/>
</dbReference>
<name>A0A3B0VYZ8_9ZZZZ</name>
<gene>
    <name evidence="1" type="ORF">MNBD_DELTA04-1095</name>
</gene>
<accession>A0A3B0VYZ8</accession>